<accession>A0A4T0WXL2</accession>
<comment type="caution">
    <text evidence="2">The sequence shown here is derived from an EMBL/GenBank/DDBJ whole genome shotgun (WGS) entry which is preliminary data.</text>
</comment>
<organism evidence="2 3">
    <name type="scientific">Pichia inconspicua</name>
    <dbReference type="NCBI Taxonomy" id="52247"/>
    <lineage>
        <taxon>Eukaryota</taxon>
        <taxon>Fungi</taxon>
        <taxon>Dikarya</taxon>
        <taxon>Ascomycota</taxon>
        <taxon>Saccharomycotina</taxon>
        <taxon>Pichiomycetes</taxon>
        <taxon>Pichiales</taxon>
        <taxon>Pichiaceae</taxon>
        <taxon>Pichia</taxon>
    </lineage>
</organism>
<dbReference type="PANTHER" id="PTHR34815:SF2">
    <property type="entry name" value="N-ACETYLTRANSFERASE DOMAIN-CONTAINING PROTEIN"/>
    <property type="match status" value="1"/>
</dbReference>
<dbReference type="Proteomes" id="UP000307173">
    <property type="component" value="Unassembled WGS sequence"/>
</dbReference>
<dbReference type="PROSITE" id="PS51186">
    <property type="entry name" value="GNAT"/>
    <property type="match status" value="1"/>
</dbReference>
<evidence type="ECO:0000259" key="1">
    <source>
        <dbReference type="PROSITE" id="PS51186"/>
    </source>
</evidence>
<proteinExistence type="predicted"/>
<evidence type="ECO:0000313" key="2">
    <source>
        <dbReference type="EMBL" id="TID18197.1"/>
    </source>
</evidence>
<evidence type="ECO:0000313" key="3">
    <source>
        <dbReference type="Proteomes" id="UP000307173"/>
    </source>
</evidence>
<dbReference type="PANTHER" id="PTHR34815">
    <property type="entry name" value="LYSINE ACETYLTRANSFERASE"/>
    <property type="match status" value="1"/>
</dbReference>
<name>A0A4T0WXL2_9ASCO</name>
<dbReference type="InterPro" id="IPR055100">
    <property type="entry name" value="GNAT_LYC1-like"/>
</dbReference>
<dbReference type="OrthoDB" id="2020070at2759"/>
<dbReference type="InterPro" id="IPR016181">
    <property type="entry name" value="Acyl_CoA_acyltransferase"/>
</dbReference>
<dbReference type="InterPro" id="IPR053013">
    <property type="entry name" value="LAT"/>
</dbReference>
<dbReference type="Gene3D" id="3.40.630.30">
    <property type="match status" value="1"/>
</dbReference>
<reference evidence="2 3" key="1">
    <citation type="journal article" date="2019" name="Front. Genet.">
        <title>Whole-Genome Sequencing of the Opportunistic Yeast Pathogen Candida inconspicua Uncovers Its Hybrid Origin.</title>
        <authorList>
            <person name="Mixao V."/>
            <person name="Hansen A.P."/>
            <person name="Saus E."/>
            <person name="Boekhout T."/>
            <person name="Lass-Florl C."/>
            <person name="Gabaldon T."/>
        </authorList>
    </citation>
    <scope>NUCLEOTIDE SEQUENCE [LARGE SCALE GENOMIC DNA]</scope>
    <source>
        <strain evidence="2 3">CBS 180</strain>
    </source>
</reference>
<dbReference type="AlphaFoldDB" id="A0A4T0WXL2"/>
<dbReference type="SUPFAM" id="SSF55729">
    <property type="entry name" value="Acyl-CoA N-acyltransferases (Nat)"/>
    <property type="match status" value="1"/>
</dbReference>
<protein>
    <recommendedName>
        <fullName evidence="1">N-acetyltransferase domain-containing protein</fullName>
    </recommendedName>
</protein>
<dbReference type="STRING" id="52247.A0A4T0WXL2"/>
<dbReference type="GO" id="GO:0016747">
    <property type="term" value="F:acyltransferase activity, transferring groups other than amino-acyl groups"/>
    <property type="evidence" value="ECO:0007669"/>
    <property type="project" value="InterPro"/>
</dbReference>
<dbReference type="EMBL" id="SELW01000612">
    <property type="protein sequence ID" value="TID18197.1"/>
    <property type="molecule type" value="Genomic_DNA"/>
</dbReference>
<feature type="domain" description="N-acetyltransferase" evidence="1">
    <location>
        <begin position="10"/>
        <end position="164"/>
    </location>
</feature>
<dbReference type="Pfam" id="PF22998">
    <property type="entry name" value="GNAT_LYC1-like"/>
    <property type="match status" value="1"/>
</dbReference>
<sequence length="328" mass="38543">MKLEETHSEEEIRKCQEANYPTWGKPLSLVEYQERDWSTYRSDYMGDNHHYFVIRNEENREIESSCEILIRDCWVKKLGESKTVSAKCAVIGSVFTSEKYRGKGNASFMMKELNKLLDTVYCTGERDVAFLYSEIGNYYEQFGYKTKHVPVYKLNPLDYYQEDAHIYKYDIITDKYDDVINSMNLALTKELSCDGNLFALIPNSQIFDWFNRRSNVTFKAIHKTQEPLVNGFSFIDENGLFNYITFTIAYQHSECNLLSIAVHGKNQQRQLLSLVSQYCIKYNIQEIFVWHTSLDLSATEKQHQNGSISGIRSKIDVDWVMNEKWCWF</sequence>
<keyword evidence="3" id="KW-1185">Reference proteome</keyword>
<dbReference type="InterPro" id="IPR000182">
    <property type="entry name" value="GNAT_dom"/>
</dbReference>
<gene>
    <name evidence="2" type="ORF">CANINC_003938</name>
</gene>